<organism evidence="1 2">
    <name type="scientific">Tegillarca granosa</name>
    <name type="common">Malaysian cockle</name>
    <name type="synonym">Anadara granosa</name>
    <dbReference type="NCBI Taxonomy" id="220873"/>
    <lineage>
        <taxon>Eukaryota</taxon>
        <taxon>Metazoa</taxon>
        <taxon>Spiralia</taxon>
        <taxon>Lophotrochozoa</taxon>
        <taxon>Mollusca</taxon>
        <taxon>Bivalvia</taxon>
        <taxon>Autobranchia</taxon>
        <taxon>Pteriomorphia</taxon>
        <taxon>Arcoida</taxon>
        <taxon>Arcoidea</taxon>
        <taxon>Arcidae</taxon>
        <taxon>Tegillarca</taxon>
    </lineage>
</organism>
<evidence type="ECO:0000313" key="2">
    <source>
        <dbReference type="Proteomes" id="UP001217089"/>
    </source>
</evidence>
<evidence type="ECO:0000313" key="1">
    <source>
        <dbReference type="EMBL" id="KAJ8310239.1"/>
    </source>
</evidence>
<reference evidence="1 2" key="1">
    <citation type="submission" date="2022-12" db="EMBL/GenBank/DDBJ databases">
        <title>Chromosome-level genome of Tegillarca granosa.</title>
        <authorList>
            <person name="Kim J."/>
        </authorList>
    </citation>
    <scope>NUCLEOTIDE SEQUENCE [LARGE SCALE GENOMIC DNA]</scope>
    <source>
        <strain evidence="1">Teg-2019</strain>
        <tissue evidence="1">Adductor muscle</tissue>
    </source>
</reference>
<name>A0ABQ9EYK1_TEGGR</name>
<proteinExistence type="predicted"/>
<accession>A0ABQ9EYK1</accession>
<dbReference type="EMBL" id="JARBDR010000640">
    <property type="protein sequence ID" value="KAJ8310239.1"/>
    <property type="molecule type" value="Genomic_DNA"/>
</dbReference>
<gene>
    <name evidence="1" type="ORF">KUTeg_012104</name>
</gene>
<protein>
    <submittedName>
        <fullName evidence="1">Uncharacterized protein</fullName>
    </submittedName>
</protein>
<dbReference type="Proteomes" id="UP001217089">
    <property type="component" value="Unassembled WGS sequence"/>
</dbReference>
<keyword evidence="2" id="KW-1185">Reference proteome</keyword>
<sequence length="103" mass="11570">MELSQFQDLVKGAKTPITPHALEILKRFDRNKSDANLLVDGFTNGFKLNYHGPRVAKDCQNLRSVRNFQALSLVSKEINLKRIAGLFSSRPFLNLRLSPVASS</sequence>
<comment type="caution">
    <text evidence="1">The sequence shown here is derived from an EMBL/GenBank/DDBJ whole genome shotgun (WGS) entry which is preliminary data.</text>
</comment>